<evidence type="ECO:0000313" key="1">
    <source>
        <dbReference type="EMBL" id="KAF1934881.1"/>
    </source>
</evidence>
<accession>A0A6A5S2K4</accession>
<keyword evidence="2" id="KW-1185">Reference proteome</keyword>
<name>A0A6A5S2K4_9PLEO</name>
<sequence length="159" mass="17580">MTDPTLPVGPDAGLWYVLRYHVENDDFDDPNALLPPSQPYNPYPYSVPSIASSLPGTIASPIRIPFGRNRGGLVDLPGFVRTTPGLESFVDTMAIINHIMDVHRQSKEKSVYWEPAWPGIKFDAGNDEAKAFVGTPNGGVAWPLVQHKRHKIVDEVSLF</sequence>
<organism evidence="1 2">
    <name type="scientific">Clathrospora elynae</name>
    <dbReference type="NCBI Taxonomy" id="706981"/>
    <lineage>
        <taxon>Eukaryota</taxon>
        <taxon>Fungi</taxon>
        <taxon>Dikarya</taxon>
        <taxon>Ascomycota</taxon>
        <taxon>Pezizomycotina</taxon>
        <taxon>Dothideomycetes</taxon>
        <taxon>Pleosporomycetidae</taxon>
        <taxon>Pleosporales</taxon>
        <taxon>Diademaceae</taxon>
        <taxon>Clathrospora</taxon>
    </lineage>
</organism>
<dbReference type="EMBL" id="ML976351">
    <property type="protein sequence ID" value="KAF1934881.1"/>
    <property type="molecule type" value="Genomic_DNA"/>
</dbReference>
<reference evidence="1" key="1">
    <citation type="journal article" date="2020" name="Stud. Mycol.">
        <title>101 Dothideomycetes genomes: a test case for predicting lifestyles and emergence of pathogens.</title>
        <authorList>
            <person name="Haridas S."/>
            <person name="Albert R."/>
            <person name="Binder M."/>
            <person name="Bloem J."/>
            <person name="Labutti K."/>
            <person name="Salamov A."/>
            <person name="Andreopoulos B."/>
            <person name="Baker S."/>
            <person name="Barry K."/>
            <person name="Bills G."/>
            <person name="Bluhm B."/>
            <person name="Cannon C."/>
            <person name="Castanera R."/>
            <person name="Culley D."/>
            <person name="Daum C."/>
            <person name="Ezra D."/>
            <person name="Gonzalez J."/>
            <person name="Henrissat B."/>
            <person name="Kuo A."/>
            <person name="Liang C."/>
            <person name="Lipzen A."/>
            <person name="Lutzoni F."/>
            <person name="Magnuson J."/>
            <person name="Mondo S."/>
            <person name="Nolan M."/>
            <person name="Ohm R."/>
            <person name="Pangilinan J."/>
            <person name="Park H.-J."/>
            <person name="Ramirez L."/>
            <person name="Alfaro M."/>
            <person name="Sun H."/>
            <person name="Tritt A."/>
            <person name="Yoshinaga Y."/>
            <person name="Zwiers L.-H."/>
            <person name="Turgeon B."/>
            <person name="Goodwin S."/>
            <person name="Spatafora J."/>
            <person name="Crous P."/>
            <person name="Grigoriev I."/>
        </authorList>
    </citation>
    <scope>NUCLEOTIDE SEQUENCE</scope>
    <source>
        <strain evidence="1">CBS 161.51</strain>
    </source>
</reference>
<gene>
    <name evidence="1" type="ORF">EJ02DRAFT_158918</name>
</gene>
<proteinExistence type="predicted"/>
<dbReference type="AlphaFoldDB" id="A0A6A5S2K4"/>
<protein>
    <submittedName>
        <fullName evidence="1">Uncharacterized protein</fullName>
    </submittedName>
</protein>
<evidence type="ECO:0000313" key="2">
    <source>
        <dbReference type="Proteomes" id="UP000800038"/>
    </source>
</evidence>
<dbReference type="Proteomes" id="UP000800038">
    <property type="component" value="Unassembled WGS sequence"/>
</dbReference>